<reference evidence="1" key="1">
    <citation type="journal article" date="2014" name="Front. Microbiol.">
        <title>High frequency of phylogenetically diverse reductive dehalogenase-homologous genes in deep subseafloor sedimentary metagenomes.</title>
        <authorList>
            <person name="Kawai M."/>
            <person name="Futagami T."/>
            <person name="Toyoda A."/>
            <person name="Takaki Y."/>
            <person name="Nishi S."/>
            <person name="Hori S."/>
            <person name="Arai W."/>
            <person name="Tsubouchi T."/>
            <person name="Morono Y."/>
            <person name="Uchiyama I."/>
            <person name="Ito T."/>
            <person name="Fujiyama A."/>
            <person name="Inagaki F."/>
            <person name="Takami H."/>
        </authorList>
    </citation>
    <scope>NUCLEOTIDE SEQUENCE</scope>
    <source>
        <strain evidence="1">Expedition CK06-06</strain>
    </source>
</reference>
<gene>
    <name evidence="1" type="ORF">S03H2_38589</name>
</gene>
<name>X1GHH6_9ZZZZ</name>
<sequence length="277" mass="30993">KYFYIMADSGLPRVWQEVASQASEFIEVADANLLAEDTAKWETFGMQKKGAGGQRLGPYLYLLRGRANLEMARLGGVTDPDELLVKTTADLEKVRELEPGDPQAYWYLAQVVKTKGEILALKGSFEERNRAAEQAGKILKQAVEVAGADPRAHINLLTEKLEQSSVGTQPQEQIQLLEPEYLLLTERFPSSAEAFSALVELYRRLGHKNLDKAVEAAEKSIELDKLNVTYAINAANLHYRRFSIYGQNQEIHRAIEVAENALTLPDAQEVNGPRHWA</sequence>
<protein>
    <submittedName>
        <fullName evidence="1">Uncharacterized protein</fullName>
    </submittedName>
</protein>
<accession>X1GHH6</accession>
<dbReference type="Gene3D" id="1.25.40.10">
    <property type="entry name" value="Tetratricopeptide repeat domain"/>
    <property type="match status" value="1"/>
</dbReference>
<dbReference type="EMBL" id="BARU01023803">
    <property type="protein sequence ID" value="GAH57376.1"/>
    <property type="molecule type" value="Genomic_DNA"/>
</dbReference>
<feature type="non-terminal residue" evidence="1">
    <location>
        <position position="1"/>
    </location>
</feature>
<comment type="caution">
    <text evidence="1">The sequence shown here is derived from an EMBL/GenBank/DDBJ whole genome shotgun (WGS) entry which is preliminary data.</text>
</comment>
<feature type="non-terminal residue" evidence="1">
    <location>
        <position position="277"/>
    </location>
</feature>
<organism evidence="1">
    <name type="scientific">marine sediment metagenome</name>
    <dbReference type="NCBI Taxonomy" id="412755"/>
    <lineage>
        <taxon>unclassified sequences</taxon>
        <taxon>metagenomes</taxon>
        <taxon>ecological metagenomes</taxon>
    </lineage>
</organism>
<dbReference type="SUPFAM" id="SSF48452">
    <property type="entry name" value="TPR-like"/>
    <property type="match status" value="1"/>
</dbReference>
<evidence type="ECO:0000313" key="1">
    <source>
        <dbReference type="EMBL" id="GAH57376.1"/>
    </source>
</evidence>
<dbReference type="AlphaFoldDB" id="X1GHH6"/>
<proteinExistence type="predicted"/>
<dbReference type="InterPro" id="IPR011990">
    <property type="entry name" value="TPR-like_helical_dom_sf"/>
</dbReference>